<dbReference type="HOGENOM" id="CLU_1082080_0_0_1"/>
<dbReference type="InterPro" id="IPR001810">
    <property type="entry name" value="F-box_dom"/>
</dbReference>
<keyword evidence="3" id="KW-1185">Reference proteome</keyword>
<dbReference type="SUPFAM" id="SSF101898">
    <property type="entry name" value="NHL repeat"/>
    <property type="match status" value="1"/>
</dbReference>
<dbReference type="InParanoid" id="A0A067PU08"/>
<feature type="domain" description="F-box" evidence="1">
    <location>
        <begin position="1"/>
        <end position="46"/>
    </location>
</feature>
<gene>
    <name evidence="2" type="ORF">JAAARDRAFT_664121</name>
</gene>
<dbReference type="Gene3D" id="1.20.1280.50">
    <property type="match status" value="1"/>
</dbReference>
<evidence type="ECO:0000313" key="3">
    <source>
        <dbReference type="Proteomes" id="UP000027265"/>
    </source>
</evidence>
<dbReference type="InterPro" id="IPR036047">
    <property type="entry name" value="F-box-like_dom_sf"/>
</dbReference>
<dbReference type="OrthoDB" id="2688364at2759"/>
<evidence type="ECO:0000259" key="1">
    <source>
        <dbReference type="PROSITE" id="PS50181"/>
    </source>
</evidence>
<sequence length="288" mass="32982">MNLSSIPFDTLIHIQTFLDVEDVVSLRQCCKSISMSTRERTLWMTLLRRRLSRNGVLLSTFPMAELSLALLEHFVTLPERFLARIKSRIDRGYSTWQPDATRILERHHPHISKWDPAMLGSFESLKLLPGGRFMVTATNNSIIELWDLGYNPSSILPHQPLAYLRVQERLVLTDSTEIQPLTHVMDDSSGFLLFFHSEDDENFHFDMYSMHPLSPTPGFLHIGRCSERIEGVVDAMCLSNELAAWAISNRIFFWNFRDDSCGEILFGGNCQKVSILIFDVTVISVETS</sequence>
<dbReference type="SUPFAM" id="SSF81383">
    <property type="entry name" value="F-box domain"/>
    <property type="match status" value="1"/>
</dbReference>
<dbReference type="PROSITE" id="PS50181">
    <property type="entry name" value="FBOX"/>
    <property type="match status" value="1"/>
</dbReference>
<dbReference type="AlphaFoldDB" id="A0A067PU08"/>
<reference evidence="3" key="1">
    <citation type="journal article" date="2014" name="Proc. Natl. Acad. Sci. U.S.A.">
        <title>Extensive sampling of basidiomycete genomes demonstrates inadequacy of the white-rot/brown-rot paradigm for wood decay fungi.</title>
        <authorList>
            <person name="Riley R."/>
            <person name="Salamov A.A."/>
            <person name="Brown D.W."/>
            <person name="Nagy L.G."/>
            <person name="Floudas D."/>
            <person name="Held B.W."/>
            <person name="Levasseur A."/>
            <person name="Lombard V."/>
            <person name="Morin E."/>
            <person name="Otillar R."/>
            <person name="Lindquist E.A."/>
            <person name="Sun H."/>
            <person name="LaButti K.M."/>
            <person name="Schmutz J."/>
            <person name="Jabbour D."/>
            <person name="Luo H."/>
            <person name="Baker S.E."/>
            <person name="Pisabarro A.G."/>
            <person name="Walton J.D."/>
            <person name="Blanchette R.A."/>
            <person name="Henrissat B."/>
            <person name="Martin F."/>
            <person name="Cullen D."/>
            <person name="Hibbett D.S."/>
            <person name="Grigoriev I.V."/>
        </authorList>
    </citation>
    <scope>NUCLEOTIDE SEQUENCE [LARGE SCALE GENOMIC DNA]</scope>
    <source>
        <strain evidence="3">MUCL 33604</strain>
    </source>
</reference>
<accession>A0A067PU08</accession>
<proteinExistence type="predicted"/>
<protein>
    <recommendedName>
        <fullName evidence="1">F-box domain-containing protein</fullName>
    </recommendedName>
</protein>
<dbReference type="Proteomes" id="UP000027265">
    <property type="component" value="Unassembled WGS sequence"/>
</dbReference>
<organism evidence="2 3">
    <name type="scientific">Jaapia argillacea MUCL 33604</name>
    <dbReference type="NCBI Taxonomy" id="933084"/>
    <lineage>
        <taxon>Eukaryota</taxon>
        <taxon>Fungi</taxon>
        <taxon>Dikarya</taxon>
        <taxon>Basidiomycota</taxon>
        <taxon>Agaricomycotina</taxon>
        <taxon>Agaricomycetes</taxon>
        <taxon>Agaricomycetidae</taxon>
        <taxon>Jaapiales</taxon>
        <taxon>Jaapiaceae</taxon>
        <taxon>Jaapia</taxon>
    </lineage>
</organism>
<dbReference type="EMBL" id="KL197717">
    <property type="protein sequence ID" value="KDQ58303.1"/>
    <property type="molecule type" value="Genomic_DNA"/>
</dbReference>
<evidence type="ECO:0000313" key="2">
    <source>
        <dbReference type="EMBL" id="KDQ58303.1"/>
    </source>
</evidence>
<name>A0A067PU08_9AGAM</name>